<keyword evidence="2" id="KW-0808">Transferase</keyword>
<dbReference type="EC" id="2.1.1.-" evidence="3"/>
<proteinExistence type="inferred from homology"/>
<comment type="caution">
    <text evidence="5">The sequence shown here is derived from an EMBL/GenBank/DDBJ whole genome shotgun (WGS) entry which is preliminary data.</text>
</comment>
<evidence type="ECO:0000256" key="1">
    <source>
        <dbReference type="ARBA" id="ARBA00022603"/>
    </source>
</evidence>
<dbReference type="InterPro" id="IPR002941">
    <property type="entry name" value="DNA_methylase_N4/N6"/>
</dbReference>
<dbReference type="PRINTS" id="PR00508">
    <property type="entry name" value="S21N4MTFRASE"/>
</dbReference>
<evidence type="ECO:0000313" key="5">
    <source>
        <dbReference type="EMBL" id="MBC6490671.1"/>
    </source>
</evidence>
<gene>
    <name evidence="5" type="ORF">BC349_19565</name>
</gene>
<evidence type="ECO:0000259" key="4">
    <source>
        <dbReference type="Pfam" id="PF01555"/>
    </source>
</evidence>
<keyword evidence="1 5" id="KW-0489">Methyltransferase</keyword>
<comment type="similarity">
    <text evidence="3">Belongs to the N(4)/N(6)-methyltransferase family.</text>
</comment>
<dbReference type="Pfam" id="PF01555">
    <property type="entry name" value="N6_N4_Mtase"/>
    <property type="match status" value="1"/>
</dbReference>
<evidence type="ECO:0000256" key="2">
    <source>
        <dbReference type="ARBA" id="ARBA00022679"/>
    </source>
</evidence>
<organism evidence="5 6">
    <name type="scientific">Flavihumibacter stibioxidans</name>
    <dbReference type="NCBI Taxonomy" id="1834163"/>
    <lineage>
        <taxon>Bacteria</taxon>
        <taxon>Pseudomonadati</taxon>
        <taxon>Bacteroidota</taxon>
        <taxon>Chitinophagia</taxon>
        <taxon>Chitinophagales</taxon>
        <taxon>Chitinophagaceae</taxon>
        <taxon>Flavihumibacter</taxon>
    </lineage>
</organism>
<sequence length="323" mass="37011">MVVHNKIEIFKGDVKSHYDKWLEPTVIISDGPYGIGGFPGDPLNVNVLKEWYLPHFKKWNEKATPNTTLWFWNTELGWATVHNTLIESGWDFVNCHIWDKGKEHIAGNTNTKTLRKLPVVTEVCVQYVKRAEFIVDENKMSIQQWLRHEWSRTGLPFSKTNDACGVKNAATRKYFTSCHLWYFPPVDAFVKIVDYANNHGNKKGRPFFSINGKEPLTAAEWEKMRSKFSCPFGVTNVWRKPPLNGKERLKINGKALHLNQKPLDLMELIISTSSTEGDIIWEPFGGLFSASIAAANLNRKAYGAEITSDVFDLGKKRITEYFK</sequence>
<dbReference type="GO" id="GO:0032259">
    <property type="term" value="P:methylation"/>
    <property type="evidence" value="ECO:0007669"/>
    <property type="project" value="UniProtKB-KW"/>
</dbReference>
<dbReference type="InterPro" id="IPR029063">
    <property type="entry name" value="SAM-dependent_MTases_sf"/>
</dbReference>
<dbReference type="InterPro" id="IPR001091">
    <property type="entry name" value="RM_Methyltransferase"/>
</dbReference>
<dbReference type="SUPFAM" id="SSF53335">
    <property type="entry name" value="S-adenosyl-L-methionine-dependent methyltransferases"/>
    <property type="match status" value="1"/>
</dbReference>
<reference evidence="5 6" key="1">
    <citation type="submission" date="2016-07" db="EMBL/GenBank/DDBJ databases">
        <title>Genome analysis of Flavihumibacter stibioxidans YS-17.</title>
        <authorList>
            <person name="Shi K."/>
            <person name="Han Y."/>
            <person name="Wang G."/>
        </authorList>
    </citation>
    <scope>NUCLEOTIDE SEQUENCE [LARGE SCALE GENOMIC DNA]</scope>
    <source>
        <strain evidence="5 6">YS-17</strain>
    </source>
</reference>
<accession>A0ABR7M7S4</accession>
<name>A0ABR7M7S4_9BACT</name>
<dbReference type="Proteomes" id="UP000765802">
    <property type="component" value="Unassembled WGS sequence"/>
</dbReference>
<evidence type="ECO:0000313" key="6">
    <source>
        <dbReference type="Proteomes" id="UP000765802"/>
    </source>
</evidence>
<keyword evidence="6" id="KW-1185">Reference proteome</keyword>
<feature type="domain" description="DNA methylase N-4/N-6" evidence="4">
    <location>
        <begin position="26"/>
        <end position="314"/>
    </location>
</feature>
<dbReference type="RefSeq" id="WP_187256037.1">
    <property type="nucleotide sequence ID" value="NZ_JBHULF010000017.1"/>
</dbReference>
<dbReference type="EMBL" id="MBUA01000005">
    <property type="protein sequence ID" value="MBC6490671.1"/>
    <property type="molecule type" value="Genomic_DNA"/>
</dbReference>
<dbReference type="GO" id="GO:0008168">
    <property type="term" value="F:methyltransferase activity"/>
    <property type="evidence" value="ECO:0007669"/>
    <property type="project" value="UniProtKB-KW"/>
</dbReference>
<dbReference type="Gene3D" id="3.40.50.150">
    <property type="entry name" value="Vaccinia Virus protein VP39"/>
    <property type="match status" value="1"/>
</dbReference>
<evidence type="ECO:0000256" key="3">
    <source>
        <dbReference type="RuleBase" id="RU362026"/>
    </source>
</evidence>
<protein>
    <recommendedName>
        <fullName evidence="3">Methyltransferase</fullName>
        <ecNumber evidence="3">2.1.1.-</ecNumber>
    </recommendedName>
</protein>